<feature type="domain" description="TonB-dependent receptor plug" evidence="11">
    <location>
        <begin position="136"/>
        <end position="242"/>
    </location>
</feature>
<keyword evidence="4 8" id="KW-0812">Transmembrane</keyword>
<dbReference type="NCBIfam" id="TIGR04057">
    <property type="entry name" value="SusC_RagA_signa"/>
    <property type="match status" value="1"/>
</dbReference>
<protein>
    <submittedName>
        <fullName evidence="12">TonB-dependent receptor</fullName>
    </submittedName>
</protein>
<dbReference type="InterPro" id="IPR000531">
    <property type="entry name" value="Beta-barrel_TonB"/>
</dbReference>
<comment type="similarity">
    <text evidence="8 9">Belongs to the TonB-dependent receptor family.</text>
</comment>
<feature type="domain" description="TonB-dependent receptor-like beta-barrel" evidence="10">
    <location>
        <begin position="415"/>
        <end position="875"/>
    </location>
</feature>
<evidence type="ECO:0000256" key="8">
    <source>
        <dbReference type="PROSITE-ProRule" id="PRU01360"/>
    </source>
</evidence>
<dbReference type="RefSeq" id="WP_120514260.1">
    <property type="nucleotide sequence ID" value="NZ_QXZY01000001.1"/>
</dbReference>
<keyword evidence="13" id="KW-1185">Reference proteome</keyword>
<sequence length="1023" mass="110022">MIKNLPFKSRFRLCFRKILVFRTNIALLFFMIIASLCGASAQGQAIKVKGIVRSSSGDTLPGVSISVKDNSASAVTDVSGTFSINVPRGGTLNFTYVGMEPFSQIVRNDDYLVVVLHPKVASLENVVVIGYGSLRKKDITSAISTVSVKDVSSRPITNTAEILQGKAAGVQVTQPSGEPGGDFSVRVRGISSPNGSEPLYVIDGVIAPNTKSIDPNSIESISVLKDASAAGIYGAAGAINGVVLITTKKGAVGKPRTELNFYTGVQQITKKIPVLDGPQSAQMLKEAYANVGSSFNISDSAVNSVNNNWQDLIYRDALQTGLSAGFSGGSEKSQYYLGVGYVDQQGIIRNSDRKRYFAKLNLKQTMNKWLEVGTHLSYNRSNGNIIAGLNNSQQHGGAVMAALNINPFIPIYTPGTTFYGTGLDGSFTAVKDIYAASNKTVFNNLLGDLHAEIKLPFDLTFRTQFGASLENSTNDYFVSPTATVGDMSNGGFGSNTAQEVFRYTWENTLTYTKSFNKQTINAVIGTTALSEKYRYNYAEGKGFATGYIPTLNAASSNYLLNGNKAEYATASYFARVAYTYDDKYLLTASLRRDGASRFGSNNMYGYFPAVSVGWRVSNEPFFQSLTFIQDLKIRAGYGATGNLPPVNYPSVNTLAPGSALLGGRVVSGYVPTNPIGNPDLKWESGKGINAGLDVSILNSRLTISADYYRKQTTNLIFQKNLPSTTPSATGTPFTFVNLPGVVLNSGVDLSINGAVANGKDFNWNSTLNVSYNKNRISGLDSGTVYYTGGIAFGGNGNPFYPAIIKNGLPLGTFWGYVAEGVNPQTGNINYRRLGKGGYADGRHVSSDTDRTSLGTGLPTFTIGFSNDFSYKNFSLNILVDGVTGNKIFNATRIETEGMSTVGNATADALRRWKKPGDVTDIPMAAYGDPNGNTLISSRFIEDGSFARIRSATLSYSLKLKSLQNIGFENVRLYVTATNLLTITNYSGYYPEINAFGTSSQAVGIDYGTYPQSKSYTFGINIQL</sequence>
<keyword evidence="2 8" id="KW-0813">Transport</keyword>
<dbReference type="InterPro" id="IPR037066">
    <property type="entry name" value="Plug_dom_sf"/>
</dbReference>
<dbReference type="InterPro" id="IPR012910">
    <property type="entry name" value="Plug_dom"/>
</dbReference>
<dbReference type="SUPFAM" id="SSF49464">
    <property type="entry name" value="Carboxypeptidase regulatory domain-like"/>
    <property type="match status" value="1"/>
</dbReference>
<evidence type="ECO:0000259" key="11">
    <source>
        <dbReference type="Pfam" id="PF07715"/>
    </source>
</evidence>
<dbReference type="Pfam" id="PF13715">
    <property type="entry name" value="CarbopepD_reg_2"/>
    <property type="match status" value="1"/>
</dbReference>
<dbReference type="Gene3D" id="2.60.40.1120">
    <property type="entry name" value="Carboxypeptidase-like, regulatory domain"/>
    <property type="match status" value="1"/>
</dbReference>
<dbReference type="Gene3D" id="2.170.130.10">
    <property type="entry name" value="TonB-dependent receptor, plug domain"/>
    <property type="match status" value="1"/>
</dbReference>
<dbReference type="InterPro" id="IPR039426">
    <property type="entry name" value="TonB-dep_rcpt-like"/>
</dbReference>
<evidence type="ECO:0000256" key="5">
    <source>
        <dbReference type="ARBA" id="ARBA00023077"/>
    </source>
</evidence>
<dbReference type="OrthoDB" id="9768177at2"/>
<dbReference type="PROSITE" id="PS52016">
    <property type="entry name" value="TONB_DEPENDENT_REC_3"/>
    <property type="match status" value="1"/>
</dbReference>
<dbReference type="InterPro" id="IPR023997">
    <property type="entry name" value="TonB-dep_OMP_SusC/RagA_CS"/>
</dbReference>
<evidence type="ECO:0000256" key="4">
    <source>
        <dbReference type="ARBA" id="ARBA00022692"/>
    </source>
</evidence>
<evidence type="ECO:0000313" key="12">
    <source>
        <dbReference type="EMBL" id="RPD42988.1"/>
    </source>
</evidence>
<evidence type="ECO:0000313" key="13">
    <source>
        <dbReference type="Proteomes" id="UP000279089"/>
    </source>
</evidence>
<dbReference type="InterPro" id="IPR008969">
    <property type="entry name" value="CarboxyPept-like_regulatory"/>
</dbReference>
<reference evidence="13" key="1">
    <citation type="submission" date="2018-11" db="EMBL/GenBank/DDBJ databases">
        <title>Chitinophaga lutea sp.nov., isolate from arsenic contaminated soil.</title>
        <authorList>
            <person name="Zong Y."/>
        </authorList>
    </citation>
    <scope>NUCLEOTIDE SEQUENCE [LARGE SCALE GENOMIC DNA]</scope>
    <source>
        <strain evidence="13">YLT18</strain>
    </source>
</reference>
<dbReference type="Proteomes" id="UP000279089">
    <property type="component" value="Unassembled WGS sequence"/>
</dbReference>
<keyword evidence="7 8" id="KW-0998">Cell outer membrane</keyword>
<evidence type="ECO:0000256" key="1">
    <source>
        <dbReference type="ARBA" id="ARBA00004571"/>
    </source>
</evidence>
<dbReference type="Pfam" id="PF07715">
    <property type="entry name" value="Plug"/>
    <property type="match status" value="1"/>
</dbReference>
<name>A0A3N4MHC4_9BACT</name>
<gene>
    <name evidence="12" type="ORF">EG028_01480</name>
</gene>
<evidence type="ECO:0000256" key="7">
    <source>
        <dbReference type="ARBA" id="ARBA00023237"/>
    </source>
</evidence>
<dbReference type="EMBL" id="RMBX01000001">
    <property type="protein sequence ID" value="RPD42988.1"/>
    <property type="molecule type" value="Genomic_DNA"/>
</dbReference>
<evidence type="ECO:0000259" key="10">
    <source>
        <dbReference type="Pfam" id="PF00593"/>
    </source>
</evidence>
<keyword evidence="5 9" id="KW-0798">TonB box</keyword>
<proteinExistence type="inferred from homology"/>
<dbReference type="SUPFAM" id="SSF56935">
    <property type="entry name" value="Porins"/>
    <property type="match status" value="1"/>
</dbReference>
<dbReference type="GO" id="GO:0009279">
    <property type="term" value="C:cell outer membrane"/>
    <property type="evidence" value="ECO:0007669"/>
    <property type="project" value="UniProtKB-SubCell"/>
</dbReference>
<evidence type="ECO:0000256" key="3">
    <source>
        <dbReference type="ARBA" id="ARBA00022452"/>
    </source>
</evidence>
<keyword evidence="6 8" id="KW-0472">Membrane</keyword>
<dbReference type="Pfam" id="PF00593">
    <property type="entry name" value="TonB_dep_Rec_b-barrel"/>
    <property type="match status" value="1"/>
</dbReference>
<dbReference type="InterPro" id="IPR036942">
    <property type="entry name" value="Beta-barrel_TonB_sf"/>
</dbReference>
<comment type="subcellular location">
    <subcellularLocation>
        <location evidence="1 8">Cell outer membrane</location>
        <topology evidence="1 8">Multi-pass membrane protein</topology>
    </subcellularLocation>
</comment>
<keyword evidence="12" id="KW-0675">Receptor</keyword>
<evidence type="ECO:0000256" key="9">
    <source>
        <dbReference type="RuleBase" id="RU003357"/>
    </source>
</evidence>
<accession>A0A3N4MHC4</accession>
<dbReference type="InterPro" id="IPR023996">
    <property type="entry name" value="TonB-dep_OMP_SusC/RagA"/>
</dbReference>
<evidence type="ECO:0000256" key="6">
    <source>
        <dbReference type="ARBA" id="ARBA00023136"/>
    </source>
</evidence>
<keyword evidence="3 8" id="KW-1134">Transmembrane beta strand</keyword>
<dbReference type="AlphaFoldDB" id="A0A3N4MHC4"/>
<dbReference type="NCBIfam" id="TIGR04056">
    <property type="entry name" value="OMP_RagA_SusC"/>
    <property type="match status" value="1"/>
</dbReference>
<comment type="caution">
    <text evidence="12">The sequence shown here is derived from an EMBL/GenBank/DDBJ whole genome shotgun (WGS) entry which is preliminary data.</text>
</comment>
<dbReference type="Gene3D" id="2.40.170.20">
    <property type="entry name" value="TonB-dependent receptor, beta-barrel domain"/>
    <property type="match status" value="1"/>
</dbReference>
<evidence type="ECO:0000256" key="2">
    <source>
        <dbReference type="ARBA" id="ARBA00022448"/>
    </source>
</evidence>
<organism evidence="12 13">
    <name type="scientific">Chitinophaga barathri</name>
    <dbReference type="NCBI Taxonomy" id="1647451"/>
    <lineage>
        <taxon>Bacteria</taxon>
        <taxon>Pseudomonadati</taxon>
        <taxon>Bacteroidota</taxon>
        <taxon>Chitinophagia</taxon>
        <taxon>Chitinophagales</taxon>
        <taxon>Chitinophagaceae</taxon>
        <taxon>Chitinophaga</taxon>
    </lineage>
</organism>